<dbReference type="EMBL" id="VIRM01000092">
    <property type="protein sequence ID" value="TQS08488.1"/>
    <property type="molecule type" value="Genomic_DNA"/>
</dbReference>
<evidence type="ECO:0000256" key="1">
    <source>
        <dbReference type="SAM" id="MobiDB-lite"/>
    </source>
</evidence>
<comment type="caution">
    <text evidence="4">The sequence shown here is derived from an EMBL/GenBank/DDBJ whole genome shotgun (WGS) entry which is preliminary data.</text>
</comment>
<organism evidence="4 5">
    <name type="scientific">Microbispora hainanensis</name>
    <dbReference type="NCBI Taxonomy" id="568844"/>
    <lineage>
        <taxon>Bacteria</taxon>
        <taxon>Bacillati</taxon>
        <taxon>Actinomycetota</taxon>
        <taxon>Actinomycetes</taxon>
        <taxon>Streptosporangiales</taxon>
        <taxon>Streptosporangiaceae</taxon>
        <taxon>Microbispora</taxon>
    </lineage>
</organism>
<dbReference type="InterPro" id="IPR012495">
    <property type="entry name" value="TadE-like_dom"/>
</dbReference>
<dbReference type="AlphaFoldDB" id="A0A544XVH0"/>
<keyword evidence="2" id="KW-0812">Transmembrane</keyword>
<keyword evidence="2" id="KW-1133">Transmembrane helix</keyword>
<feature type="compositionally biased region" description="Basic residues" evidence="1">
    <location>
        <begin position="52"/>
        <end position="63"/>
    </location>
</feature>
<feature type="transmembrane region" description="Helical" evidence="2">
    <location>
        <begin position="86"/>
        <end position="113"/>
    </location>
</feature>
<gene>
    <name evidence="4" type="ORF">FLX08_38895</name>
</gene>
<protein>
    <submittedName>
        <fullName evidence="4">Pilus assembly protein</fullName>
    </submittedName>
</protein>
<evidence type="ECO:0000259" key="3">
    <source>
        <dbReference type="Pfam" id="PF07811"/>
    </source>
</evidence>
<feature type="domain" description="TadE-like" evidence="3">
    <location>
        <begin position="84"/>
        <end position="126"/>
    </location>
</feature>
<feature type="compositionally biased region" description="Basic and acidic residues" evidence="1">
    <location>
        <begin position="34"/>
        <end position="46"/>
    </location>
</feature>
<name>A0A544XVH0_9ACTN</name>
<dbReference type="Pfam" id="PF07811">
    <property type="entry name" value="TadE"/>
    <property type="match status" value="1"/>
</dbReference>
<evidence type="ECO:0000256" key="2">
    <source>
        <dbReference type="SAM" id="Phobius"/>
    </source>
</evidence>
<sequence>MPHVPSPAAGGRLLARPQEAPAGPARTGPPESRQGGDVRRGDDHHCCTRTGGAHRHGHRHRKDHLQGQLDQPVTRIVRRKADKGSIAAEVMIALPAVMLTILVCMQLCLLFFAQSVALAAAQQGVRAARADGGARTAGASVARSYAERTAGGFLHSISSSSRGDATTVRVTVQGQALSLVPFLPSIQVSEEAAGAVERFTTPGRAS</sequence>
<evidence type="ECO:0000313" key="4">
    <source>
        <dbReference type="EMBL" id="TQS08488.1"/>
    </source>
</evidence>
<evidence type="ECO:0000313" key="5">
    <source>
        <dbReference type="Proteomes" id="UP000316541"/>
    </source>
</evidence>
<reference evidence="4 5" key="1">
    <citation type="submission" date="2019-07" db="EMBL/GenBank/DDBJ databases">
        <title>Microbispora hainanensis DSM 45428.</title>
        <authorList>
            <person name="Thawai C."/>
        </authorList>
    </citation>
    <scope>NUCLEOTIDE SEQUENCE [LARGE SCALE GENOMIC DNA]</scope>
    <source>
        <strain evidence="4 5">DSM 45428</strain>
    </source>
</reference>
<feature type="region of interest" description="Disordered" evidence="1">
    <location>
        <begin position="1"/>
        <end position="69"/>
    </location>
</feature>
<keyword evidence="2" id="KW-0472">Membrane</keyword>
<dbReference type="Proteomes" id="UP000316541">
    <property type="component" value="Unassembled WGS sequence"/>
</dbReference>
<proteinExistence type="predicted"/>
<accession>A0A544XVH0</accession>